<dbReference type="RefSeq" id="WP_227530078.1">
    <property type="nucleotide sequence ID" value="NZ_JAGTTM010000001.1"/>
</dbReference>
<evidence type="ECO:0000313" key="7">
    <source>
        <dbReference type="Proteomes" id="UP001139289"/>
    </source>
</evidence>
<evidence type="ECO:0000313" key="6">
    <source>
        <dbReference type="EMBL" id="MCC2028877.1"/>
    </source>
</evidence>
<reference evidence="6" key="1">
    <citation type="submission" date="2021-04" db="EMBL/GenBank/DDBJ databases">
        <title>Microbacterium tenobrionis sp. nov. and Microbacterium allomyrinae sp. nov., isolated from larvae of Tenobrio molitor and Allomyrina dichotoma, respectively.</title>
        <authorList>
            <person name="Lee S.D."/>
        </authorList>
    </citation>
    <scope>NUCLEOTIDE SEQUENCE</scope>
    <source>
        <strain evidence="6">YMB-B2</strain>
    </source>
</reference>
<name>A0A9X1LNJ3_9MICO</name>
<evidence type="ECO:0000256" key="3">
    <source>
        <dbReference type="ARBA" id="ARBA00046336"/>
    </source>
</evidence>
<gene>
    <name evidence="6" type="ORF">KEC56_04980</name>
</gene>
<comment type="similarity">
    <text evidence="3">Belongs to the C-glycoside deglycosidase beta subunit family.</text>
</comment>
<organism evidence="6 7">
    <name type="scientific">Microbacterium tenebrionis</name>
    <dbReference type="NCBI Taxonomy" id="2830665"/>
    <lineage>
        <taxon>Bacteria</taxon>
        <taxon>Bacillati</taxon>
        <taxon>Actinomycetota</taxon>
        <taxon>Actinomycetes</taxon>
        <taxon>Micrococcales</taxon>
        <taxon>Microbacteriaceae</taxon>
        <taxon>Microbacterium</taxon>
    </lineage>
</organism>
<dbReference type="EMBL" id="JAGTTM010000001">
    <property type="protein sequence ID" value="MCC2028877.1"/>
    <property type="molecule type" value="Genomic_DNA"/>
</dbReference>
<dbReference type="Proteomes" id="UP001139289">
    <property type="component" value="Unassembled WGS sequence"/>
</dbReference>
<evidence type="ECO:0000256" key="2">
    <source>
        <dbReference type="ARBA" id="ARBA00023277"/>
    </source>
</evidence>
<protein>
    <recommendedName>
        <fullName evidence="4">C-deglycosylation enzyme beta subunit</fullName>
    </recommendedName>
</protein>
<dbReference type="GO" id="GO:0016829">
    <property type="term" value="F:lyase activity"/>
    <property type="evidence" value="ECO:0007669"/>
    <property type="project" value="UniProtKB-KW"/>
</dbReference>
<dbReference type="Pfam" id="PF19906">
    <property type="entry name" value="CGDB"/>
    <property type="match status" value="1"/>
</dbReference>
<evidence type="ECO:0000256" key="4">
    <source>
        <dbReference type="ARBA" id="ARBA00047208"/>
    </source>
</evidence>
<feature type="domain" description="C-glycoside deglycosidase beta subunit" evidence="5">
    <location>
        <begin position="15"/>
        <end position="109"/>
    </location>
</feature>
<evidence type="ECO:0000259" key="5">
    <source>
        <dbReference type="Pfam" id="PF19906"/>
    </source>
</evidence>
<evidence type="ECO:0000256" key="1">
    <source>
        <dbReference type="ARBA" id="ARBA00023239"/>
    </source>
</evidence>
<keyword evidence="1" id="KW-0456">Lyase</keyword>
<proteinExistence type="inferred from homology"/>
<dbReference type="AlphaFoldDB" id="A0A9X1LNJ3"/>
<keyword evidence="7" id="KW-1185">Reference proteome</keyword>
<keyword evidence="2" id="KW-0119">Carbohydrate metabolism</keyword>
<sequence>MSATDTILGADEVRIEESGTGSIRLRLPWYRSLAPSTIENATITVDGEKVPRESLTIEINGEAADLPTIAERWQETWFVQDRAILRFPASFLTGDSAEIAASLTLRIPYILTGPDSALSRTVHESRTLNVVTEDQK</sequence>
<dbReference type="InterPro" id="IPR045959">
    <property type="entry name" value="CGDB"/>
</dbReference>
<comment type="caution">
    <text evidence="6">The sequence shown here is derived from an EMBL/GenBank/DDBJ whole genome shotgun (WGS) entry which is preliminary data.</text>
</comment>
<accession>A0A9X1LNJ3</accession>